<dbReference type="Proteomes" id="UP000076532">
    <property type="component" value="Unassembled WGS sequence"/>
</dbReference>
<organism evidence="1 2">
    <name type="scientific">Athelia psychrophila</name>
    <dbReference type="NCBI Taxonomy" id="1759441"/>
    <lineage>
        <taxon>Eukaryota</taxon>
        <taxon>Fungi</taxon>
        <taxon>Dikarya</taxon>
        <taxon>Basidiomycota</taxon>
        <taxon>Agaricomycotina</taxon>
        <taxon>Agaricomycetes</taxon>
        <taxon>Agaricomycetidae</taxon>
        <taxon>Atheliales</taxon>
        <taxon>Atheliaceae</taxon>
        <taxon>Athelia</taxon>
    </lineage>
</organism>
<gene>
    <name evidence="1" type="ORF">FIBSPDRAFT_424876</name>
</gene>
<dbReference type="EMBL" id="KV417954">
    <property type="protein sequence ID" value="KZP04143.1"/>
    <property type="molecule type" value="Genomic_DNA"/>
</dbReference>
<protein>
    <submittedName>
        <fullName evidence="1">Uncharacterized protein</fullName>
    </submittedName>
</protein>
<accession>A0A167UP71</accession>
<proteinExistence type="predicted"/>
<dbReference type="AlphaFoldDB" id="A0A167UP71"/>
<reference evidence="1 2" key="1">
    <citation type="journal article" date="2016" name="Mol. Biol. Evol.">
        <title>Comparative Genomics of Early-Diverging Mushroom-Forming Fungi Provides Insights into the Origins of Lignocellulose Decay Capabilities.</title>
        <authorList>
            <person name="Nagy L.G."/>
            <person name="Riley R."/>
            <person name="Tritt A."/>
            <person name="Adam C."/>
            <person name="Daum C."/>
            <person name="Floudas D."/>
            <person name="Sun H."/>
            <person name="Yadav J.S."/>
            <person name="Pangilinan J."/>
            <person name="Larsson K.H."/>
            <person name="Matsuura K."/>
            <person name="Barry K."/>
            <person name="Labutti K."/>
            <person name="Kuo R."/>
            <person name="Ohm R.A."/>
            <person name="Bhattacharya S.S."/>
            <person name="Shirouzu T."/>
            <person name="Yoshinaga Y."/>
            <person name="Martin F.M."/>
            <person name="Grigoriev I.V."/>
            <person name="Hibbett D.S."/>
        </authorList>
    </citation>
    <scope>NUCLEOTIDE SEQUENCE [LARGE SCALE GENOMIC DNA]</scope>
    <source>
        <strain evidence="1 2">CBS 109695</strain>
    </source>
</reference>
<keyword evidence="2" id="KW-1185">Reference proteome</keyword>
<evidence type="ECO:0000313" key="1">
    <source>
        <dbReference type="EMBL" id="KZP04143.1"/>
    </source>
</evidence>
<name>A0A167UP71_9AGAM</name>
<sequence length="81" mass="9732">MPRRDSIPLWAFRRPWHLLTCSSTGNAIFKPSYKTRKSTQPHHPFPFPRRHFWSLRVCGSHQSRRRVFLGCTPQHPHLHHQ</sequence>
<evidence type="ECO:0000313" key="2">
    <source>
        <dbReference type="Proteomes" id="UP000076532"/>
    </source>
</evidence>